<keyword evidence="2" id="KW-1185">Reference proteome</keyword>
<dbReference type="GeneID" id="54988534"/>
<sequence length="174" mass="20908">MNLNKRIKNKTAKHQTGLTKPQLKRIRFLMSQNKYHEFIDNWNWWDFAYIMDLLYYVDETKDKAFLSRLEELEDNFDGILIFNSSEDRHTLLNRLWEAQEPYFELVRHLNASQAYLHGVILECVARAYNAHGHAVDSHKVANEMYKASKMLKDNAVDAYIEYVRENQRFQGWWD</sequence>
<evidence type="ECO:0000313" key="2">
    <source>
        <dbReference type="Proteomes" id="UP000241463"/>
    </source>
</evidence>
<dbReference type="RefSeq" id="YP_009798089.1">
    <property type="nucleotide sequence ID" value="NC_047924.1"/>
</dbReference>
<dbReference type="KEGG" id="vg:54988534"/>
<protein>
    <submittedName>
        <fullName evidence="1">Uncharacterized protein</fullName>
    </submittedName>
</protein>
<proteinExistence type="predicted"/>
<dbReference type="EMBL" id="MG765277">
    <property type="protein sequence ID" value="AUV59985.1"/>
    <property type="molecule type" value="Genomic_DNA"/>
</dbReference>
<name>A0A2K9VCR2_9CAUD</name>
<reference evidence="1 2" key="1">
    <citation type="submission" date="2018-01" db="EMBL/GenBank/DDBJ databases">
        <title>Lactobacillus phages that infect wine-derived L. plantarum strains.</title>
        <authorList>
            <person name="Kyrkou I."/>
            <person name="Hestbjerg Hansen L."/>
        </authorList>
    </citation>
    <scope>NUCLEOTIDE SEQUENCE [LARGE SCALE GENOMIC DNA]</scope>
</reference>
<dbReference type="Proteomes" id="UP000241463">
    <property type="component" value="Segment"/>
</dbReference>
<accession>A0A2K9VCR2</accession>
<organism evidence="1 2">
    <name type="scientific">Lactobacillus phage Bacchae</name>
    <dbReference type="NCBI Taxonomy" id="2079429"/>
    <lineage>
        <taxon>Viruses</taxon>
        <taxon>Duplodnaviria</taxon>
        <taxon>Heunggongvirae</taxon>
        <taxon>Uroviricota</taxon>
        <taxon>Caudoviricetes</taxon>
        <taxon>Herelleviridae</taxon>
        <taxon>Harbinvirus</taxon>
        <taxon>Harbinvirus bacchae</taxon>
    </lineage>
</organism>
<evidence type="ECO:0000313" key="1">
    <source>
        <dbReference type="EMBL" id="AUV59985.1"/>
    </source>
</evidence>